<feature type="compositionally biased region" description="Acidic residues" evidence="1">
    <location>
        <begin position="23"/>
        <end position="40"/>
    </location>
</feature>
<protein>
    <submittedName>
        <fullName evidence="2">Uncharacterized protein</fullName>
    </submittedName>
</protein>
<feature type="region of interest" description="Disordered" evidence="1">
    <location>
        <begin position="1"/>
        <end position="56"/>
    </location>
</feature>
<evidence type="ECO:0000313" key="2">
    <source>
        <dbReference type="EMBL" id="CAK7267442.1"/>
    </source>
</evidence>
<dbReference type="EMBL" id="CAWUON010000027">
    <property type="protein sequence ID" value="CAK7267442.1"/>
    <property type="molecule type" value="Genomic_DNA"/>
</dbReference>
<name>A0ABP0DH00_9PEZI</name>
<evidence type="ECO:0000313" key="3">
    <source>
        <dbReference type="Proteomes" id="UP001642502"/>
    </source>
</evidence>
<sequence length="268" mass="29068">MNCTDWQLSVEPGYTPYLPPSSFDDDEDEDDDEYDDDDADTTCTIAPPDDTPVERIENWIHGNPSELGDYDSVETNTHTSIAESASGVSSRSLLDLQNSELEWLNEVLTSKNLDTAVSAGSANQSYASVASTIRAPETIGSEFSSSATGKQLKTREQTRAAGTSGLAQGSRSASQTLYSGDSMISQTKTLVGASTAWMESGFQALSIASPQPTQRFETRNGWARPNQRKTYSTAPRYVAHHGDVDHLAHNVLKPSYSYADDDGSEDEC</sequence>
<keyword evidence="3" id="KW-1185">Reference proteome</keyword>
<proteinExistence type="predicted"/>
<evidence type="ECO:0000256" key="1">
    <source>
        <dbReference type="SAM" id="MobiDB-lite"/>
    </source>
</evidence>
<reference evidence="2 3" key="1">
    <citation type="submission" date="2024-01" db="EMBL/GenBank/DDBJ databases">
        <authorList>
            <person name="Allen C."/>
            <person name="Tagirdzhanova G."/>
        </authorList>
    </citation>
    <scope>NUCLEOTIDE SEQUENCE [LARGE SCALE GENOMIC DNA]</scope>
    <source>
        <strain evidence="2 3">CBS 119000</strain>
    </source>
</reference>
<comment type="caution">
    <text evidence="2">The sequence shown here is derived from an EMBL/GenBank/DDBJ whole genome shotgun (WGS) entry which is preliminary data.</text>
</comment>
<organism evidence="2 3">
    <name type="scientific">Sporothrix epigloea</name>
    <dbReference type="NCBI Taxonomy" id="1892477"/>
    <lineage>
        <taxon>Eukaryota</taxon>
        <taxon>Fungi</taxon>
        <taxon>Dikarya</taxon>
        <taxon>Ascomycota</taxon>
        <taxon>Pezizomycotina</taxon>
        <taxon>Sordariomycetes</taxon>
        <taxon>Sordariomycetidae</taxon>
        <taxon>Ophiostomatales</taxon>
        <taxon>Ophiostomataceae</taxon>
        <taxon>Sporothrix</taxon>
    </lineage>
</organism>
<dbReference type="Proteomes" id="UP001642502">
    <property type="component" value="Unassembled WGS sequence"/>
</dbReference>
<gene>
    <name evidence="2" type="ORF">SEPCBS119000_002554</name>
</gene>
<accession>A0ABP0DH00</accession>